<name>A0A395IEM0_ASPHC</name>
<dbReference type="Proteomes" id="UP000248961">
    <property type="component" value="Unassembled WGS sequence"/>
</dbReference>
<feature type="compositionally biased region" description="Polar residues" evidence="1">
    <location>
        <begin position="178"/>
        <end position="187"/>
    </location>
</feature>
<gene>
    <name evidence="2" type="ORF">BO97DRAFT_402164</name>
</gene>
<dbReference type="RefSeq" id="XP_025556762.1">
    <property type="nucleotide sequence ID" value="XM_025694429.1"/>
</dbReference>
<feature type="region of interest" description="Disordered" evidence="1">
    <location>
        <begin position="124"/>
        <end position="187"/>
    </location>
</feature>
<reference evidence="2 3" key="1">
    <citation type="submission" date="2018-02" db="EMBL/GenBank/DDBJ databases">
        <title>The genomes of Aspergillus section Nigri reveals drivers in fungal speciation.</title>
        <authorList>
            <consortium name="DOE Joint Genome Institute"/>
            <person name="Vesth T.C."/>
            <person name="Nybo J."/>
            <person name="Theobald S."/>
            <person name="Brandl J."/>
            <person name="Frisvad J.C."/>
            <person name="Nielsen K.F."/>
            <person name="Lyhne E.K."/>
            <person name="Kogle M.E."/>
            <person name="Kuo A."/>
            <person name="Riley R."/>
            <person name="Clum A."/>
            <person name="Nolan M."/>
            <person name="Lipzen A."/>
            <person name="Salamov A."/>
            <person name="Henrissat B."/>
            <person name="Wiebenga A."/>
            <person name="De vries R.P."/>
            <person name="Grigoriev I.V."/>
            <person name="Mortensen U.H."/>
            <person name="Andersen M.R."/>
            <person name="Baker S.E."/>
        </authorList>
    </citation>
    <scope>NUCLEOTIDE SEQUENCE [LARGE SCALE GENOMIC DNA]</scope>
    <source>
        <strain evidence="2 3">CBS 101889</strain>
    </source>
</reference>
<dbReference type="EMBL" id="KZ824267">
    <property type="protein sequence ID" value="RAL17608.1"/>
    <property type="molecule type" value="Genomic_DNA"/>
</dbReference>
<feature type="compositionally biased region" description="Basic and acidic residues" evidence="1">
    <location>
        <begin position="129"/>
        <end position="141"/>
    </location>
</feature>
<accession>A0A395IEM0</accession>
<dbReference type="GeneID" id="37198718"/>
<evidence type="ECO:0000313" key="2">
    <source>
        <dbReference type="EMBL" id="RAL17608.1"/>
    </source>
</evidence>
<dbReference type="VEuPathDB" id="FungiDB:BO97DRAFT_402164"/>
<proteinExistence type="predicted"/>
<organism evidence="2 3">
    <name type="scientific">Aspergillus homomorphus (strain CBS 101889)</name>
    <dbReference type="NCBI Taxonomy" id="1450537"/>
    <lineage>
        <taxon>Eukaryota</taxon>
        <taxon>Fungi</taxon>
        <taxon>Dikarya</taxon>
        <taxon>Ascomycota</taxon>
        <taxon>Pezizomycotina</taxon>
        <taxon>Eurotiomycetes</taxon>
        <taxon>Eurotiomycetidae</taxon>
        <taxon>Eurotiales</taxon>
        <taxon>Aspergillaceae</taxon>
        <taxon>Aspergillus</taxon>
        <taxon>Aspergillus subgen. Circumdati</taxon>
    </lineage>
</organism>
<dbReference type="AlphaFoldDB" id="A0A395IEM0"/>
<sequence length="187" mass="21151">MPPLVLSYTKFGRHTFVLLMSKRIQSIIPSTTSSNTFVSTGIWHAPARDYSNESGYCRRKMIAQHLPITSQQQETFQAEMRQVAGLLHQQQQATLARVECVERLQAEPHANVSGHVSAMNYNPFPGTVGHREEHQSIKQEADQNEADQPQERRRILLNTRSAGAHSAEIREARVENQIAPNTQQPSR</sequence>
<evidence type="ECO:0000256" key="1">
    <source>
        <dbReference type="SAM" id="MobiDB-lite"/>
    </source>
</evidence>
<evidence type="ECO:0000313" key="3">
    <source>
        <dbReference type="Proteomes" id="UP000248961"/>
    </source>
</evidence>
<keyword evidence="3" id="KW-1185">Reference proteome</keyword>
<protein>
    <submittedName>
        <fullName evidence="2">Uncharacterized protein</fullName>
    </submittedName>
</protein>